<evidence type="ECO:0000313" key="3">
    <source>
        <dbReference type="Proteomes" id="UP000022910"/>
    </source>
</evidence>
<keyword evidence="3" id="KW-1185">Reference proteome</keyword>
<protein>
    <recommendedName>
        <fullName evidence="1">TLDc domain-containing protein</fullName>
    </recommendedName>
</protein>
<sequence>MLRGSRDGFTPIKFHEICDNQSNTVTIIKVKNSNEILGGYNPTIWELNYNYSTANSFIFSFKNDNDNSDNIGNYILSYVFDEYSAILIMDHHLVIGSNDLILRGEDFNSYKTSYFKQKSYEKSIREIGGKFSVEEYEIFQIVIE</sequence>
<dbReference type="HOGENOM" id="CLU_021542_1_2_1"/>
<accession>A0A015L016</accession>
<dbReference type="EMBL" id="JEMT01014823">
    <property type="protein sequence ID" value="EXX73159.1"/>
    <property type="molecule type" value="Genomic_DNA"/>
</dbReference>
<dbReference type="Proteomes" id="UP000022910">
    <property type="component" value="Unassembled WGS sequence"/>
</dbReference>
<proteinExistence type="predicted"/>
<gene>
    <name evidence="2" type="ORF">RirG_062730</name>
</gene>
<evidence type="ECO:0000259" key="1">
    <source>
        <dbReference type="PROSITE" id="PS51886"/>
    </source>
</evidence>
<dbReference type="OrthoDB" id="2439862at2759"/>
<name>A0A015L016_RHIIW</name>
<feature type="domain" description="TLDc" evidence="1">
    <location>
        <begin position="1"/>
        <end position="142"/>
    </location>
</feature>
<dbReference type="InterPro" id="IPR006571">
    <property type="entry name" value="TLDc_dom"/>
</dbReference>
<reference evidence="2 3" key="1">
    <citation type="submission" date="2014-02" db="EMBL/GenBank/DDBJ databases">
        <title>Single nucleus genome sequencing reveals high similarity among nuclei of an endomycorrhizal fungus.</title>
        <authorList>
            <person name="Lin K."/>
            <person name="Geurts R."/>
            <person name="Zhang Z."/>
            <person name="Limpens E."/>
            <person name="Saunders D.G."/>
            <person name="Mu D."/>
            <person name="Pang E."/>
            <person name="Cao H."/>
            <person name="Cha H."/>
            <person name="Lin T."/>
            <person name="Zhou Q."/>
            <person name="Shang Y."/>
            <person name="Li Y."/>
            <person name="Ivanov S."/>
            <person name="Sharma T."/>
            <person name="Velzen R.V."/>
            <person name="Ruijter N.D."/>
            <person name="Aanen D.K."/>
            <person name="Win J."/>
            <person name="Kamoun S."/>
            <person name="Bisseling T."/>
            <person name="Huang S."/>
        </authorList>
    </citation>
    <scope>NUCLEOTIDE SEQUENCE [LARGE SCALE GENOMIC DNA]</scope>
    <source>
        <strain evidence="3">DAOM197198w</strain>
    </source>
</reference>
<dbReference type="Pfam" id="PF07534">
    <property type="entry name" value="TLD"/>
    <property type="match status" value="1"/>
</dbReference>
<comment type="caution">
    <text evidence="2">The sequence shown here is derived from an EMBL/GenBank/DDBJ whole genome shotgun (WGS) entry which is preliminary data.</text>
</comment>
<organism evidence="2 3">
    <name type="scientific">Rhizophagus irregularis (strain DAOM 197198w)</name>
    <name type="common">Glomus intraradices</name>
    <dbReference type="NCBI Taxonomy" id="1432141"/>
    <lineage>
        <taxon>Eukaryota</taxon>
        <taxon>Fungi</taxon>
        <taxon>Fungi incertae sedis</taxon>
        <taxon>Mucoromycota</taxon>
        <taxon>Glomeromycotina</taxon>
        <taxon>Glomeromycetes</taxon>
        <taxon>Glomerales</taxon>
        <taxon>Glomeraceae</taxon>
        <taxon>Rhizophagus</taxon>
    </lineage>
</organism>
<dbReference type="PROSITE" id="PS51886">
    <property type="entry name" value="TLDC"/>
    <property type="match status" value="1"/>
</dbReference>
<evidence type="ECO:0000313" key="2">
    <source>
        <dbReference type="EMBL" id="EXX73159.1"/>
    </source>
</evidence>
<dbReference type="AlphaFoldDB" id="A0A015L016"/>